<dbReference type="OrthoDB" id="427480at2759"/>
<dbReference type="InterPro" id="IPR001466">
    <property type="entry name" value="Beta-lactam-related"/>
</dbReference>
<dbReference type="Pfam" id="PF00144">
    <property type="entry name" value="Beta-lactamase"/>
    <property type="match status" value="1"/>
</dbReference>
<proteinExistence type="predicted"/>
<accession>A0A813H634</accession>
<dbReference type="SUPFAM" id="SSF56601">
    <property type="entry name" value="beta-lactamase/transpeptidase-like"/>
    <property type="match status" value="1"/>
</dbReference>
<keyword evidence="4" id="KW-1185">Reference proteome</keyword>
<feature type="domain" description="Beta-lactamase-related" evidence="1">
    <location>
        <begin position="516"/>
        <end position="649"/>
    </location>
</feature>
<evidence type="ECO:0000259" key="1">
    <source>
        <dbReference type="Pfam" id="PF00144"/>
    </source>
</evidence>
<reference evidence="3" key="1">
    <citation type="submission" date="2021-02" db="EMBL/GenBank/DDBJ databases">
        <authorList>
            <person name="Dougan E. K."/>
            <person name="Rhodes N."/>
            <person name="Thang M."/>
            <person name="Chan C."/>
        </authorList>
    </citation>
    <scope>NUCLEOTIDE SEQUENCE</scope>
</reference>
<evidence type="ECO:0000313" key="3">
    <source>
        <dbReference type="EMBL" id="CAE8633078.1"/>
    </source>
</evidence>
<dbReference type="Gene3D" id="3.40.710.10">
    <property type="entry name" value="DD-peptidase/beta-lactamase superfamily"/>
    <property type="match status" value="1"/>
</dbReference>
<feature type="domain" description="ABC1 atypical kinase-like" evidence="2">
    <location>
        <begin position="81"/>
        <end position="324"/>
    </location>
</feature>
<dbReference type="AlphaFoldDB" id="A0A813H634"/>
<dbReference type="CDD" id="cd05121">
    <property type="entry name" value="ABC1_ADCK3-like"/>
    <property type="match status" value="1"/>
</dbReference>
<evidence type="ECO:0000259" key="2">
    <source>
        <dbReference type="Pfam" id="PF03109"/>
    </source>
</evidence>
<dbReference type="PANTHER" id="PTHR43173">
    <property type="entry name" value="ABC1 FAMILY PROTEIN"/>
    <property type="match status" value="1"/>
</dbReference>
<organism evidence="3 4">
    <name type="scientific">Polarella glacialis</name>
    <name type="common">Dinoflagellate</name>
    <dbReference type="NCBI Taxonomy" id="89957"/>
    <lineage>
        <taxon>Eukaryota</taxon>
        <taxon>Sar</taxon>
        <taxon>Alveolata</taxon>
        <taxon>Dinophyceae</taxon>
        <taxon>Suessiales</taxon>
        <taxon>Suessiaceae</taxon>
        <taxon>Polarella</taxon>
    </lineage>
</organism>
<dbReference type="SUPFAM" id="SSF56112">
    <property type="entry name" value="Protein kinase-like (PK-like)"/>
    <property type="match status" value="1"/>
</dbReference>
<dbReference type="InterPro" id="IPR051130">
    <property type="entry name" value="Mito_struct-func_regulator"/>
</dbReference>
<sequence length="677" mass="74012">MLRVFWAAGMVYVKVKLLRWRLWSASLEGKDAVAEWNSLHEVLGCFFYLQTVELRGFWIKLGQQLSVNIMLPPQYVKELSKLQDKIPSMPLSTVLAIVKAEFGEAAARIIIDPDLPPLGTASIAQVHKATWQPVPGGPTRGIVVKVQHQGVDSMFRQDLRAAAILARILAWFDPEGVPDLRPLIKTLRKVALDELDFRLEATAQMRAADAVKESGADVMVPRVVPALVRRRALGMDYVDGEQLVTAGKRLPQADLDRLIAALVDHFGVQFAVDGHFHADPHPGNLLVERSTGQLVVLDWGMCVTLPDGAAQAYAQLFVACATSNIWLLIQALESIGVSFKEGDSFEPLVILHALRFVLRDSKPVGIAVGELKSMIHAGDDLGKTGPDRYKKSPMDVISGEMLYFGKSLELLFMVSSQLGVTHPILQTLFRRSYVKLLRGSCAPCAPGSALCRNPHDLLPSLPDVPAARGAVEQELLGLLREHYKQGHILGAQLCVLELPSSSATSRGRHHQASPQLLADLAVGVKSWLEPEPVTTATTFNLLDLSKLPLALALLKLVDAGRLRLSDALPGLLPGQPSVTVQHVLSHTAGLWKPLPPGVANLKQLLDFETMLAAVLASPVAEPPGYAQRYHHTSFGYLCAAACRSLAGSRLSKTRWYNKQTTLETTTTTTTMKQQWCL</sequence>
<comment type="caution">
    <text evidence="3">The sequence shown here is derived from an EMBL/GenBank/DDBJ whole genome shotgun (WGS) entry which is preliminary data.</text>
</comment>
<name>A0A813H634_POLGL</name>
<dbReference type="InterPro" id="IPR012338">
    <property type="entry name" value="Beta-lactam/transpept-like"/>
</dbReference>
<dbReference type="Proteomes" id="UP000654075">
    <property type="component" value="Unassembled WGS sequence"/>
</dbReference>
<dbReference type="PANTHER" id="PTHR43173:SF3">
    <property type="entry name" value="ABC1 FAMILY PROTEIN"/>
    <property type="match status" value="1"/>
</dbReference>
<evidence type="ECO:0000313" key="4">
    <source>
        <dbReference type="Proteomes" id="UP000654075"/>
    </source>
</evidence>
<dbReference type="EMBL" id="CAJNNV010030619">
    <property type="protein sequence ID" value="CAE8633078.1"/>
    <property type="molecule type" value="Genomic_DNA"/>
</dbReference>
<evidence type="ECO:0008006" key="5">
    <source>
        <dbReference type="Google" id="ProtNLM"/>
    </source>
</evidence>
<gene>
    <name evidence="3" type="ORF">PGLA1383_LOCUS48993</name>
</gene>
<protein>
    <recommendedName>
        <fullName evidence="5">ABC1 atypical kinase-like domain-containing protein</fullName>
    </recommendedName>
</protein>
<dbReference type="InterPro" id="IPR004147">
    <property type="entry name" value="ABC1_dom"/>
</dbReference>
<dbReference type="InterPro" id="IPR011009">
    <property type="entry name" value="Kinase-like_dom_sf"/>
</dbReference>
<dbReference type="Pfam" id="PF03109">
    <property type="entry name" value="ABC1"/>
    <property type="match status" value="1"/>
</dbReference>